<dbReference type="SUPFAM" id="SSF55166">
    <property type="entry name" value="Hedgehog/DD-peptidase"/>
    <property type="match status" value="1"/>
</dbReference>
<dbReference type="GO" id="GO:0004674">
    <property type="term" value="F:protein serine/threonine kinase activity"/>
    <property type="evidence" value="ECO:0007669"/>
    <property type="project" value="UniProtKB-KW"/>
</dbReference>
<keyword evidence="2" id="KW-0723">Serine/threonine-protein kinase</keyword>
<dbReference type="InterPro" id="IPR013230">
    <property type="entry name" value="Peptidase_M15A_C"/>
</dbReference>
<dbReference type="Gene3D" id="3.30.1380.10">
    <property type="match status" value="1"/>
</dbReference>
<sequence>MSQNTFEQLHFKRREFACKCGCGFDAVDAELLGVLEQLRADLGNRAVSITSACRCDNHNRKVGGARNSVHKLGKAADIKVTGIAPAKVADYLERTYPGCYGIGRYHSFTHIDVRESPARWGQN</sequence>
<dbReference type="EMBL" id="MDKE01000022">
    <property type="protein sequence ID" value="OIN09080.1"/>
    <property type="molecule type" value="Genomic_DNA"/>
</dbReference>
<evidence type="ECO:0000313" key="3">
    <source>
        <dbReference type="Proteomes" id="UP000243073"/>
    </source>
</evidence>
<evidence type="ECO:0000313" key="2">
    <source>
        <dbReference type="EMBL" id="OIN09080.1"/>
    </source>
</evidence>
<evidence type="ECO:0000259" key="1">
    <source>
        <dbReference type="Pfam" id="PF08291"/>
    </source>
</evidence>
<proteinExistence type="predicted"/>
<keyword evidence="2" id="KW-0418">Kinase</keyword>
<keyword evidence="2" id="KW-0808">Transferase</keyword>
<dbReference type="Proteomes" id="UP000243073">
    <property type="component" value="Unassembled WGS sequence"/>
</dbReference>
<comment type="caution">
    <text evidence="2">The sequence shown here is derived from an EMBL/GenBank/DDBJ whole genome shotgun (WGS) entry which is preliminary data.</text>
</comment>
<organism evidence="2 3">
    <name type="scientific">Oceanisphaera psychrotolerans</name>
    <dbReference type="NCBI Taxonomy" id="1414654"/>
    <lineage>
        <taxon>Bacteria</taxon>
        <taxon>Pseudomonadati</taxon>
        <taxon>Pseudomonadota</taxon>
        <taxon>Gammaproteobacteria</taxon>
        <taxon>Aeromonadales</taxon>
        <taxon>Aeromonadaceae</taxon>
        <taxon>Oceanisphaera</taxon>
    </lineage>
</organism>
<feature type="domain" description="Peptidase M15A C-terminal" evidence="1">
    <location>
        <begin position="10"/>
        <end position="112"/>
    </location>
</feature>
<dbReference type="STRING" id="1414654.BFR47_02045"/>
<protein>
    <submittedName>
        <fullName evidence="2">Serine/threonine protein kinase</fullName>
    </submittedName>
</protein>
<keyword evidence="3" id="KW-1185">Reference proteome</keyword>
<reference evidence="2 3" key="1">
    <citation type="submission" date="2016-07" db="EMBL/GenBank/DDBJ databases">
        <title>Draft Genome Sequence of Oceanisphaera psychrotolerans, isolated from coastal sediment samples.</title>
        <authorList>
            <person name="Zhuo S."/>
            <person name="Ruan Z."/>
        </authorList>
    </citation>
    <scope>NUCLEOTIDE SEQUENCE [LARGE SCALE GENOMIC DNA]</scope>
    <source>
        <strain evidence="2 3">LAM-WHM-ZC</strain>
    </source>
</reference>
<dbReference type="RefSeq" id="WP_071472748.1">
    <property type="nucleotide sequence ID" value="NZ_MDKE01000022.1"/>
</dbReference>
<dbReference type="OrthoDB" id="5242612at2"/>
<accession>A0A1J4QEW0</accession>
<dbReference type="Pfam" id="PF08291">
    <property type="entry name" value="Peptidase_M15_3"/>
    <property type="match status" value="1"/>
</dbReference>
<gene>
    <name evidence="2" type="ORF">BFR47_02045</name>
</gene>
<dbReference type="AlphaFoldDB" id="A0A1J4QEW0"/>
<dbReference type="InterPro" id="IPR009045">
    <property type="entry name" value="Zn_M74/Hedgehog-like"/>
</dbReference>
<name>A0A1J4QEW0_9GAMM</name>